<dbReference type="Proteomes" id="UP000631114">
    <property type="component" value="Unassembled WGS sequence"/>
</dbReference>
<dbReference type="OrthoDB" id="1100735at2759"/>
<accession>A0A835IVF0</accession>
<dbReference type="PANTHER" id="PTHR33322:SF18">
    <property type="entry name" value="BAG FAMILY MOLECULAR CHAPERONE REGULATOR 8, CHLOROPLASTIC"/>
    <property type="match status" value="1"/>
</dbReference>
<dbReference type="AlphaFoldDB" id="A0A835IVF0"/>
<comment type="caution">
    <text evidence="3">The sequence shown here is derived from an EMBL/GenBank/DDBJ whole genome shotgun (WGS) entry which is preliminary data.</text>
</comment>
<feature type="compositionally biased region" description="Polar residues" evidence="2">
    <location>
        <begin position="288"/>
        <end position="303"/>
    </location>
</feature>
<feature type="compositionally biased region" description="Acidic residues" evidence="2">
    <location>
        <begin position="277"/>
        <end position="286"/>
    </location>
</feature>
<dbReference type="PROSITE" id="PS50096">
    <property type="entry name" value="IQ"/>
    <property type="match status" value="1"/>
</dbReference>
<organism evidence="3 4">
    <name type="scientific">Coptis chinensis</name>
    <dbReference type="NCBI Taxonomy" id="261450"/>
    <lineage>
        <taxon>Eukaryota</taxon>
        <taxon>Viridiplantae</taxon>
        <taxon>Streptophyta</taxon>
        <taxon>Embryophyta</taxon>
        <taxon>Tracheophyta</taxon>
        <taxon>Spermatophyta</taxon>
        <taxon>Magnoliopsida</taxon>
        <taxon>Ranunculales</taxon>
        <taxon>Ranunculaceae</taxon>
        <taxon>Coptidoideae</taxon>
        <taxon>Coptis</taxon>
    </lineage>
</organism>
<name>A0A835IVF0_9MAGN</name>
<dbReference type="GO" id="GO:0006457">
    <property type="term" value="P:protein folding"/>
    <property type="evidence" value="ECO:0007669"/>
    <property type="project" value="TreeGrafter"/>
</dbReference>
<feature type="region of interest" description="Disordered" evidence="2">
    <location>
        <begin position="276"/>
        <end position="398"/>
    </location>
</feature>
<gene>
    <name evidence="3" type="ORF">IFM89_008057</name>
</gene>
<reference evidence="3 4" key="1">
    <citation type="submission" date="2020-10" db="EMBL/GenBank/DDBJ databases">
        <title>The Coptis chinensis genome and diversification of protoberbering-type alkaloids.</title>
        <authorList>
            <person name="Wang B."/>
            <person name="Shu S."/>
            <person name="Song C."/>
            <person name="Liu Y."/>
        </authorList>
    </citation>
    <scope>NUCLEOTIDE SEQUENCE [LARGE SCALE GENOMIC DNA]</scope>
    <source>
        <strain evidence="3">HL-2020</strain>
        <tissue evidence="3">Leaf</tissue>
    </source>
</reference>
<keyword evidence="4" id="KW-1185">Reference proteome</keyword>
<keyword evidence="1" id="KW-0143">Chaperone</keyword>
<protein>
    <recommendedName>
        <fullName evidence="5">BAG family molecular chaperone regulator 8, chloroplastic</fullName>
    </recommendedName>
</protein>
<dbReference type="GO" id="GO:0009506">
    <property type="term" value="C:plasmodesma"/>
    <property type="evidence" value="ECO:0007669"/>
    <property type="project" value="TreeGrafter"/>
</dbReference>
<evidence type="ECO:0000313" key="3">
    <source>
        <dbReference type="EMBL" id="KAF9624119.1"/>
    </source>
</evidence>
<dbReference type="PANTHER" id="PTHR33322">
    <property type="entry name" value="BAG DOMAIN CONTAINING PROTEIN, EXPRESSED"/>
    <property type="match status" value="1"/>
</dbReference>
<evidence type="ECO:0000256" key="2">
    <source>
        <dbReference type="SAM" id="MobiDB-lite"/>
    </source>
</evidence>
<evidence type="ECO:0008006" key="5">
    <source>
        <dbReference type="Google" id="ProtNLM"/>
    </source>
</evidence>
<feature type="non-terminal residue" evidence="3">
    <location>
        <position position="398"/>
    </location>
</feature>
<feature type="compositionally biased region" description="Low complexity" evidence="2">
    <location>
        <begin position="309"/>
        <end position="323"/>
    </location>
</feature>
<dbReference type="EMBL" id="JADFTS010000001">
    <property type="protein sequence ID" value="KAF9624119.1"/>
    <property type="molecule type" value="Genomic_DNA"/>
</dbReference>
<dbReference type="InterPro" id="IPR040400">
    <property type="entry name" value="BAG5/6/7/8"/>
</dbReference>
<evidence type="ECO:0000313" key="4">
    <source>
        <dbReference type="Proteomes" id="UP000631114"/>
    </source>
</evidence>
<proteinExistence type="predicted"/>
<feature type="compositionally biased region" description="Polar residues" evidence="2">
    <location>
        <begin position="334"/>
        <end position="350"/>
    </location>
</feature>
<sequence length="398" mass="44877">MASPHSHHHCHHQQQQTYHSTCYSCCTSSCCSSLYQQQQPHFSPPCPPHHLQYHPQISTTTITDPLYQPLYSNLNIPQQPKQHNEQDNKKKTQALLTSLLRRIDALESTLPHFSSLRDIAARTIQTHFRAYLVRRSRTLRHLKHLAMIKTSLNYLKNAVSDKPRFNYQAISQKAMDLLLKLDFIQGGDPMIRDGKRSISRDLVHFLEFIEGVSVKRQQVYSKSMKKVKFAEDNEENEDSSLYMGAKGDCKDDDQRELIEELCKKVENIEGFARKYEENEEEAEVEGEGSSSKLSNGGRNSGNKVKSKDSFGSGSQFQGQNGNSLFSAPLPVQGEGSSSKLSNGGRNSGNKVKSKDSFGSGSQFQGQNGNSLFSAPLPVQMEEPVKEDNLLKRDKIVRE</sequence>
<feature type="compositionally biased region" description="Low complexity" evidence="2">
    <location>
        <begin position="356"/>
        <end position="370"/>
    </location>
</feature>
<evidence type="ECO:0000256" key="1">
    <source>
        <dbReference type="ARBA" id="ARBA00023186"/>
    </source>
</evidence>
<feature type="compositionally biased region" description="Basic and acidic residues" evidence="2">
    <location>
        <begin position="382"/>
        <end position="398"/>
    </location>
</feature>